<dbReference type="Proteomes" id="UP000570514">
    <property type="component" value="Unassembled WGS sequence"/>
</dbReference>
<protein>
    <submittedName>
        <fullName evidence="5">N-ethylmaleimide reductase</fullName>
        <ecNumber evidence="5">1.-.-.-</ecNumber>
    </submittedName>
</protein>
<name>A0A846MVL6_9PROT</name>
<accession>A0A846MVL6</accession>
<dbReference type="InterPro" id="IPR045247">
    <property type="entry name" value="Oye-like"/>
</dbReference>
<comment type="caution">
    <text evidence="5">The sequence shown here is derived from an EMBL/GenBank/DDBJ whole genome shotgun (WGS) entry which is preliminary data.</text>
</comment>
<dbReference type="InterPro" id="IPR001155">
    <property type="entry name" value="OxRdtase_FMN_N"/>
</dbReference>
<dbReference type="PANTHER" id="PTHR22893:SF98">
    <property type="entry name" value="OXIDOREDUCTASE"/>
    <property type="match status" value="1"/>
</dbReference>
<comment type="similarity">
    <text evidence="2">Belongs to the NADH:flavin oxidoreductase/NADH oxidase family.</text>
</comment>
<dbReference type="Gene3D" id="3.20.20.70">
    <property type="entry name" value="Aldolase class I"/>
    <property type="match status" value="1"/>
</dbReference>
<evidence type="ECO:0000313" key="6">
    <source>
        <dbReference type="Proteomes" id="UP000570514"/>
    </source>
</evidence>
<gene>
    <name evidence="5" type="ORF">FHS83_000365</name>
</gene>
<evidence type="ECO:0000259" key="4">
    <source>
        <dbReference type="Pfam" id="PF00724"/>
    </source>
</evidence>
<keyword evidence="6" id="KW-1185">Reference proteome</keyword>
<proteinExistence type="inferred from homology"/>
<sequence length="393" mass="42364">MSQALLSPYKLGSLELPNRVVMAPMTRNRADNPGNLPTGLTAQYYAQRATAGLIISEGTFVSTQGIGFINVPGMYTAEQAEAWKQVTTAIHAAGGRIFAQLWHVGAISHPDLLGGALPVAPSAINPETKAYTQDGFKPTVTPRALETEEVAAIVQDFRLAAARAAAAGFDGVELHGANAYLIQQFLSASTNKRTDRYGGSIENRTRFLFEVIEAVRQEFPADRIGLKLNPAADGFAGVLFDDETLAVYRHIVARINASPIGYLHITEPTNAHEHLPKELFAPSVAAYFRPLYHGTIIAGVDYSQESANRALEEGYADLVAFGRAYIANPDLVARFESHAPLAAADRATFYTGGAKGYVDYPAYSPAQTLETSAQTVAPGERFFETRAKTRAGK</sequence>
<dbReference type="EMBL" id="JAASRM010000001">
    <property type="protein sequence ID" value="NIK87047.1"/>
    <property type="molecule type" value="Genomic_DNA"/>
</dbReference>
<dbReference type="PANTHER" id="PTHR22893">
    <property type="entry name" value="NADH OXIDOREDUCTASE-RELATED"/>
    <property type="match status" value="1"/>
</dbReference>
<dbReference type="GO" id="GO:0005829">
    <property type="term" value="C:cytosol"/>
    <property type="evidence" value="ECO:0007669"/>
    <property type="project" value="TreeGrafter"/>
</dbReference>
<dbReference type="AlphaFoldDB" id="A0A846MVL6"/>
<dbReference type="InterPro" id="IPR013785">
    <property type="entry name" value="Aldolase_TIM"/>
</dbReference>
<reference evidence="5 6" key="1">
    <citation type="submission" date="2020-03" db="EMBL/GenBank/DDBJ databases">
        <title>Genomic Encyclopedia of Type Strains, Phase IV (KMG-IV): sequencing the most valuable type-strain genomes for metagenomic binning, comparative biology and taxonomic classification.</title>
        <authorList>
            <person name="Goeker M."/>
        </authorList>
    </citation>
    <scope>NUCLEOTIDE SEQUENCE [LARGE SCALE GENOMIC DNA]</scope>
    <source>
        <strain evidence="5 6">DSM 19867</strain>
    </source>
</reference>
<dbReference type="GO" id="GO:0010181">
    <property type="term" value="F:FMN binding"/>
    <property type="evidence" value="ECO:0007669"/>
    <property type="project" value="InterPro"/>
</dbReference>
<evidence type="ECO:0000256" key="2">
    <source>
        <dbReference type="ARBA" id="ARBA00005979"/>
    </source>
</evidence>
<keyword evidence="3 5" id="KW-0560">Oxidoreductase</keyword>
<evidence type="ECO:0000256" key="3">
    <source>
        <dbReference type="ARBA" id="ARBA00023002"/>
    </source>
</evidence>
<dbReference type="RefSeq" id="WP_167080291.1">
    <property type="nucleotide sequence ID" value="NZ_BAAADC010000001.1"/>
</dbReference>
<dbReference type="GO" id="GO:0016628">
    <property type="term" value="F:oxidoreductase activity, acting on the CH-CH group of donors, NAD or NADP as acceptor"/>
    <property type="evidence" value="ECO:0007669"/>
    <property type="project" value="UniProtKB-ARBA"/>
</dbReference>
<evidence type="ECO:0000313" key="5">
    <source>
        <dbReference type="EMBL" id="NIK87047.1"/>
    </source>
</evidence>
<dbReference type="Pfam" id="PF00724">
    <property type="entry name" value="Oxidored_FMN"/>
    <property type="match status" value="1"/>
</dbReference>
<organism evidence="5 6">
    <name type="scientific">Rhizomicrobium palustre</name>
    <dbReference type="NCBI Taxonomy" id="189966"/>
    <lineage>
        <taxon>Bacteria</taxon>
        <taxon>Pseudomonadati</taxon>
        <taxon>Pseudomonadota</taxon>
        <taxon>Alphaproteobacteria</taxon>
        <taxon>Micropepsales</taxon>
        <taxon>Micropepsaceae</taxon>
        <taxon>Rhizomicrobium</taxon>
    </lineage>
</organism>
<comment type="cofactor">
    <cofactor evidence="1">
        <name>FMN</name>
        <dbReference type="ChEBI" id="CHEBI:58210"/>
    </cofactor>
</comment>
<dbReference type="CDD" id="cd02933">
    <property type="entry name" value="OYE_like_FMN"/>
    <property type="match status" value="1"/>
</dbReference>
<dbReference type="FunFam" id="3.20.20.70:FF:000059">
    <property type="entry name" value="N-ethylmaleimide reductase, FMN-linked"/>
    <property type="match status" value="1"/>
</dbReference>
<evidence type="ECO:0000256" key="1">
    <source>
        <dbReference type="ARBA" id="ARBA00001917"/>
    </source>
</evidence>
<feature type="domain" description="NADH:flavin oxidoreductase/NADH oxidase N-terminal" evidence="4">
    <location>
        <begin position="5"/>
        <end position="340"/>
    </location>
</feature>
<dbReference type="EC" id="1.-.-.-" evidence="5"/>
<dbReference type="SUPFAM" id="SSF51395">
    <property type="entry name" value="FMN-linked oxidoreductases"/>
    <property type="match status" value="1"/>
</dbReference>